<dbReference type="EMBL" id="KB741097">
    <property type="protein sequence ID" value="ENN73892.1"/>
    <property type="molecule type" value="Genomic_DNA"/>
</dbReference>
<evidence type="ECO:0000313" key="11">
    <source>
        <dbReference type="EMBL" id="ERL94904.1"/>
    </source>
</evidence>
<dbReference type="PROSITE" id="PS00135">
    <property type="entry name" value="TRYPSIN_SER"/>
    <property type="match status" value="1"/>
</dbReference>
<dbReference type="PROSITE" id="PS50240">
    <property type="entry name" value="TRYPSIN_DOM"/>
    <property type="match status" value="1"/>
</dbReference>
<dbReference type="FunFam" id="2.40.10.10:FF:000166">
    <property type="entry name" value="Trypsin"/>
    <property type="match status" value="1"/>
</dbReference>
<feature type="domain" description="Peptidase S1" evidence="9">
    <location>
        <begin position="26"/>
        <end position="256"/>
    </location>
</feature>
<evidence type="ECO:0000256" key="3">
    <source>
        <dbReference type="ARBA" id="ARBA00022670"/>
    </source>
</evidence>
<dbReference type="InterPro" id="IPR001254">
    <property type="entry name" value="Trypsin_dom"/>
</dbReference>
<dbReference type="InterPro" id="IPR009003">
    <property type="entry name" value="Peptidase_S1_PA"/>
</dbReference>
<dbReference type="InterPro" id="IPR001314">
    <property type="entry name" value="Peptidase_S1A"/>
</dbReference>
<feature type="signal peptide" evidence="8">
    <location>
        <begin position="1"/>
        <end position="18"/>
    </location>
</feature>
<evidence type="ECO:0000259" key="9">
    <source>
        <dbReference type="PROSITE" id="PS50240"/>
    </source>
</evidence>
<dbReference type="InterPro" id="IPR043504">
    <property type="entry name" value="Peptidase_S1_PA_chymotrypsin"/>
</dbReference>
<dbReference type="CDD" id="cd00190">
    <property type="entry name" value="Tryp_SPc"/>
    <property type="match status" value="1"/>
</dbReference>
<dbReference type="AlphaFoldDB" id="N6U5N2"/>
<accession>N6U5N2</accession>
<keyword evidence="13" id="KW-1185">Reference proteome</keyword>
<dbReference type="SUPFAM" id="SSF50494">
    <property type="entry name" value="Trypsin-like serine proteases"/>
    <property type="match status" value="1"/>
</dbReference>
<dbReference type="InterPro" id="IPR050127">
    <property type="entry name" value="Serine_Proteases_S1"/>
</dbReference>
<keyword evidence="4 7" id="KW-0378">Hydrolase</keyword>
<feature type="non-terminal residue" evidence="10">
    <location>
        <position position="1"/>
    </location>
</feature>
<dbReference type="PRINTS" id="PR00722">
    <property type="entry name" value="CHYMOTRYPSIN"/>
</dbReference>
<evidence type="ECO:0000256" key="7">
    <source>
        <dbReference type="RuleBase" id="RU363034"/>
    </source>
</evidence>
<dbReference type="InterPro" id="IPR018114">
    <property type="entry name" value="TRYPSIN_HIS"/>
</dbReference>
<dbReference type="OrthoDB" id="6352591at2759"/>
<keyword evidence="6" id="KW-1015">Disulfide bond</keyword>
<keyword evidence="5 7" id="KW-0720">Serine protease</keyword>
<dbReference type="PANTHER" id="PTHR24264">
    <property type="entry name" value="TRYPSIN-RELATED"/>
    <property type="match status" value="1"/>
</dbReference>
<evidence type="ECO:0000313" key="14">
    <source>
        <dbReference type="Proteomes" id="UP000030742"/>
    </source>
</evidence>
<evidence type="ECO:0000256" key="6">
    <source>
        <dbReference type="ARBA" id="ARBA00023157"/>
    </source>
</evidence>
<reference evidence="12" key="2">
    <citation type="submission" date="2024-08" db="UniProtKB">
        <authorList>
            <consortium name="EnsemblMetazoa"/>
        </authorList>
    </citation>
    <scope>IDENTIFICATION</scope>
</reference>
<dbReference type="OMA" id="GAPLICH"/>
<dbReference type="GO" id="GO:0005615">
    <property type="term" value="C:extracellular space"/>
    <property type="evidence" value="ECO:0007669"/>
    <property type="project" value="TreeGrafter"/>
</dbReference>
<dbReference type="EnsemblMetazoa" id="XM_019910273.1">
    <property type="protein sequence ID" value="XP_019765832.1"/>
    <property type="gene ID" value="LOC109541414"/>
</dbReference>
<dbReference type="GO" id="GO:0006508">
    <property type="term" value="P:proteolysis"/>
    <property type="evidence" value="ECO:0007669"/>
    <property type="project" value="UniProtKB-KW"/>
</dbReference>
<organism evidence="10">
    <name type="scientific">Dendroctonus ponderosae</name>
    <name type="common">Mountain pine beetle</name>
    <dbReference type="NCBI Taxonomy" id="77166"/>
    <lineage>
        <taxon>Eukaryota</taxon>
        <taxon>Metazoa</taxon>
        <taxon>Ecdysozoa</taxon>
        <taxon>Arthropoda</taxon>
        <taxon>Hexapoda</taxon>
        <taxon>Insecta</taxon>
        <taxon>Pterygota</taxon>
        <taxon>Neoptera</taxon>
        <taxon>Endopterygota</taxon>
        <taxon>Coleoptera</taxon>
        <taxon>Polyphaga</taxon>
        <taxon>Cucujiformia</taxon>
        <taxon>Curculionidae</taxon>
        <taxon>Scolytinae</taxon>
        <taxon>Dendroctonus</taxon>
    </lineage>
</organism>
<dbReference type="EMBL" id="KB632400">
    <property type="protein sequence ID" value="ERL94904.1"/>
    <property type="molecule type" value="Genomic_DNA"/>
</dbReference>
<evidence type="ECO:0000313" key="12">
    <source>
        <dbReference type="EnsemblMetazoa" id="XP_019765832.1"/>
    </source>
</evidence>
<dbReference type="SMART" id="SM00020">
    <property type="entry name" value="Tryp_SPc"/>
    <property type="match status" value="1"/>
</dbReference>
<proteinExistence type="predicted"/>
<evidence type="ECO:0000256" key="5">
    <source>
        <dbReference type="ARBA" id="ARBA00022825"/>
    </source>
</evidence>
<dbReference type="InterPro" id="IPR033116">
    <property type="entry name" value="TRYPSIN_SER"/>
</dbReference>
<comment type="subcellular location">
    <subcellularLocation>
        <location evidence="1">Secreted</location>
    </subcellularLocation>
</comment>
<protein>
    <recommendedName>
        <fullName evidence="9">Peptidase S1 domain-containing protein</fullName>
    </recommendedName>
</protein>
<evidence type="ECO:0000256" key="8">
    <source>
        <dbReference type="SAM" id="SignalP"/>
    </source>
</evidence>
<dbReference type="Gene3D" id="2.40.10.10">
    <property type="entry name" value="Trypsin-like serine proteases"/>
    <property type="match status" value="1"/>
</dbReference>
<keyword evidence="3 7" id="KW-0645">Protease</keyword>
<dbReference type="Pfam" id="PF00089">
    <property type="entry name" value="Trypsin"/>
    <property type="match status" value="1"/>
</dbReference>
<evidence type="ECO:0000256" key="4">
    <source>
        <dbReference type="ARBA" id="ARBA00022801"/>
    </source>
</evidence>
<keyword evidence="8" id="KW-0732">Signal</keyword>
<dbReference type="GO" id="GO:0004252">
    <property type="term" value="F:serine-type endopeptidase activity"/>
    <property type="evidence" value="ECO:0007669"/>
    <property type="project" value="InterPro"/>
</dbReference>
<evidence type="ECO:0000313" key="13">
    <source>
        <dbReference type="Proteomes" id="UP000019118"/>
    </source>
</evidence>
<reference evidence="13 14" key="1">
    <citation type="journal article" date="2013" name="Genome Biol.">
        <title>Draft genome of the mountain pine beetle, Dendroctonus ponderosae Hopkins, a major forest pest.</title>
        <authorList>
            <person name="Keeling C.I."/>
            <person name="Yuen M.M."/>
            <person name="Liao N.Y."/>
            <person name="Docking T.R."/>
            <person name="Chan S.K."/>
            <person name="Taylor G.A."/>
            <person name="Palmquist D.L."/>
            <person name="Jackman S.D."/>
            <person name="Nguyen A."/>
            <person name="Li M."/>
            <person name="Henderson H."/>
            <person name="Janes J.K."/>
            <person name="Zhao Y."/>
            <person name="Pandoh P."/>
            <person name="Moore R."/>
            <person name="Sperling F.A."/>
            <person name="Huber D.P."/>
            <person name="Birol I."/>
            <person name="Jones S.J."/>
            <person name="Bohlmann J."/>
        </authorList>
    </citation>
    <scope>NUCLEOTIDE SEQUENCE</scope>
</reference>
<sequence>MLWIRAVIFVGISLLVETTPLKSYRIVGGVEACPHSLPYQVALILDRLNFCGGVLVSTTHVLTAAHCVSQNPTIEVVLGAHNLGQYEETQIVIYDPIIIVHENFSASELKNDIALLKLKHHIQLSAAVMPVALVGEDDDLSGCSGVLSGWGLTSYADNHMQNKLRKVSVEVLTDRMCISYLNSNGLSDPKSYVCTGGFDTVFGAVGACFGDSGGPLVVKNSLIGLVSFGDETCEYGQPTVFTSISYYRNWINKFSGI</sequence>
<dbReference type="PANTHER" id="PTHR24264:SF65">
    <property type="entry name" value="SRCR DOMAIN-CONTAINING PROTEIN"/>
    <property type="match status" value="1"/>
</dbReference>
<gene>
    <name evidence="12" type="primary">109541414</name>
    <name evidence="11" type="ORF">D910_12177</name>
    <name evidence="10" type="ORF">YQE_09510</name>
</gene>
<dbReference type="STRING" id="77166.N6U5N2"/>
<dbReference type="KEGG" id="dpa:109541414"/>
<keyword evidence="2" id="KW-0964">Secreted</keyword>
<name>N6U5N2_DENPD</name>
<evidence type="ECO:0000313" key="10">
    <source>
        <dbReference type="EMBL" id="ENN73892.1"/>
    </source>
</evidence>
<dbReference type="Proteomes" id="UP000019118">
    <property type="component" value="Unassembled WGS sequence"/>
</dbReference>
<dbReference type="HOGENOM" id="CLU_006842_1_0_1"/>
<evidence type="ECO:0000256" key="2">
    <source>
        <dbReference type="ARBA" id="ARBA00022525"/>
    </source>
</evidence>
<dbReference type="PROSITE" id="PS00134">
    <property type="entry name" value="TRYPSIN_HIS"/>
    <property type="match status" value="1"/>
</dbReference>
<evidence type="ECO:0000256" key="1">
    <source>
        <dbReference type="ARBA" id="ARBA00004613"/>
    </source>
</evidence>
<dbReference type="Proteomes" id="UP000030742">
    <property type="component" value="Unassembled WGS sequence"/>
</dbReference>
<feature type="chain" id="PRO_5010971945" description="Peptidase S1 domain-containing protein" evidence="8">
    <location>
        <begin position="19"/>
        <end position="257"/>
    </location>
</feature>